<protein>
    <recommendedName>
        <fullName evidence="9">Transposase</fullName>
    </recommendedName>
</protein>
<comment type="caution">
    <text evidence="7">The sequence shown here is derived from an EMBL/GenBank/DDBJ whole genome shotgun (WGS) entry which is preliminary data.</text>
</comment>
<organism evidence="7 8">
    <name type="scientific">Buddleja alternifolia</name>
    <dbReference type="NCBI Taxonomy" id="168488"/>
    <lineage>
        <taxon>Eukaryota</taxon>
        <taxon>Viridiplantae</taxon>
        <taxon>Streptophyta</taxon>
        <taxon>Embryophyta</taxon>
        <taxon>Tracheophyta</taxon>
        <taxon>Spermatophyta</taxon>
        <taxon>Magnoliopsida</taxon>
        <taxon>eudicotyledons</taxon>
        <taxon>Gunneridae</taxon>
        <taxon>Pentapetalae</taxon>
        <taxon>asterids</taxon>
        <taxon>lamiids</taxon>
        <taxon>Lamiales</taxon>
        <taxon>Scrophulariaceae</taxon>
        <taxon>Buddlejeae</taxon>
        <taxon>Buddleja</taxon>
    </lineage>
</organism>
<dbReference type="EMBL" id="WHWC01000012">
    <property type="protein sequence ID" value="KAG8372674.1"/>
    <property type="molecule type" value="Genomic_DNA"/>
</dbReference>
<dbReference type="Pfam" id="PF12776">
    <property type="entry name" value="Myb_DNA-bind_3"/>
    <property type="match status" value="1"/>
</dbReference>
<feature type="region of interest" description="Disordered" evidence="3">
    <location>
        <begin position="560"/>
        <end position="589"/>
    </location>
</feature>
<keyword evidence="2" id="KW-0479">Metal-binding</keyword>
<evidence type="ECO:0008006" key="9">
    <source>
        <dbReference type="Google" id="ProtNLM"/>
    </source>
</evidence>
<accession>A0AAV6WPR5</accession>
<dbReference type="PANTHER" id="PTHR46250">
    <property type="entry name" value="MYB/SANT-LIKE DNA-BINDING DOMAIN PROTEIN-RELATED"/>
    <property type="match status" value="1"/>
</dbReference>
<evidence type="ECO:0000259" key="4">
    <source>
        <dbReference type="Pfam" id="PF12776"/>
    </source>
</evidence>
<comment type="cofactor">
    <cofactor evidence="1">
        <name>a divalent metal cation</name>
        <dbReference type="ChEBI" id="CHEBI:60240"/>
    </cofactor>
</comment>
<evidence type="ECO:0000259" key="5">
    <source>
        <dbReference type="Pfam" id="PF13359"/>
    </source>
</evidence>
<dbReference type="InterPro" id="IPR027806">
    <property type="entry name" value="HARBI1_dom"/>
</dbReference>
<reference evidence="7" key="1">
    <citation type="submission" date="2019-10" db="EMBL/GenBank/DDBJ databases">
        <authorList>
            <person name="Zhang R."/>
            <person name="Pan Y."/>
            <person name="Wang J."/>
            <person name="Ma R."/>
            <person name="Yu S."/>
        </authorList>
    </citation>
    <scope>NUCLEOTIDE SEQUENCE</scope>
    <source>
        <strain evidence="7">LA-IB0</strain>
        <tissue evidence="7">Leaf</tissue>
    </source>
</reference>
<feature type="domain" description="DDE Tnp4" evidence="5">
    <location>
        <begin position="185"/>
        <end position="302"/>
    </location>
</feature>
<dbReference type="Pfam" id="PF13359">
    <property type="entry name" value="DDE_Tnp_4"/>
    <property type="match status" value="1"/>
</dbReference>
<dbReference type="Proteomes" id="UP000826271">
    <property type="component" value="Unassembled WGS sequence"/>
</dbReference>
<evidence type="ECO:0000313" key="7">
    <source>
        <dbReference type="EMBL" id="KAG8372674.1"/>
    </source>
</evidence>
<evidence type="ECO:0000256" key="2">
    <source>
        <dbReference type="ARBA" id="ARBA00022723"/>
    </source>
</evidence>
<gene>
    <name evidence="7" type="ORF">BUALT_Bualt12G0091200</name>
</gene>
<evidence type="ECO:0000256" key="3">
    <source>
        <dbReference type="SAM" id="MobiDB-lite"/>
    </source>
</evidence>
<name>A0AAV6WPR5_9LAMI</name>
<dbReference type="PANTHER" id="PTHR46250:SF15">
    <property type="entry name" value="OS01G0523800 PROTEIN"/>
    <property type="match status" value="1"/>
</dbReference>
<evidence type="ECO:0000259" key="6">
    <source>
        <dbReference type="Pfam" id="PF26138"/>
    </source>
</evidence>
<keyword evidence="8" id="KW-1185">Reference proteome</keyword>
<dbReference type="Pfam" id="PF26138">
    <property type="entry name" value="DUF8040"/>
    <property type="match status" value="1"/>
</dbReference>
<dbReference type="InterPro" id="IPR058353">
    <property type="entry name" value="DUF8040"/>
</dbReference>
<sequence>MSEISRKHLGIVLVVHEIISHAKFLFNIILAILSDERLGCRRTREWIVRYVMAHRMPGQISCVFRLTCNNDADCLSQLRMDMSSFSRLCYLLQHVGGLRDSKYVRIDEKVCFILSVLSHHKMNRTIKFDHVRSGHTVSLYFHSVLTALLKLHPLILVTPKPVDDDYTNARWKSFKGCIGALDRMYIDVQTPLLDKPRYCNRKGGISVNVLGVVNREMNFVYMLPGWEGSTADGRVLRDAVNRVNGLKVPNGQCYLCDNGYMNCPGFLAPYRSIRYHLDEWSAGSRAPQNAKELFNQRHTKARNNRMILACALLHNFIRREMEVDPAKAHVPKNHQETYNDDQPSEVDYVESIDSSNEWSMWRDNLANELLLAMAHTSSVGTSCKGKKAVVCRRMWTRPEEDVLVQALKELLTTGWKSDNGFRVGYLNVLQDNMMMAFPRTDLRSNPHISSKMHSWKKQYNTLFTIFGGTDVGWNSTTKMIETDDDEAGETACKNEPSAQTMRYKSWPYYDAWFEVFGKDRAHGTGAEDFHDALNGILHAESQPKSPPDTHLDDNDMTYTPLVDEDAPPSVCEAGSSTTTKTSNKGKQKKEDSIIGPIMAGINKFTNTTDSRLGEIVSKIGHQHDMTCKCQAVFEIVNQIDDLTLDEKLVATNLIVKNTQALAMFFSLPDNAKVGQVRLMLADASKYKLRGEVNWGKLSEVFDDDLRDGCVDHPNNSSDLAVHETSEETEIVPDRDYLEYLIFMEFKYDLE</sequence>
<evidence type="ECO:0000256" key="1">
    <source>
        <dbReference type="ARBA" id="ARBA00001968"/>
    </source>
</evidence>
<dbReference type="AlphaFoldDB" id="A0AAV6WPR5"/>
<dbReference type="InterPro" id="IPR024752">
    <property type="entry name" value="Myb/SANT-like_dom"/>
</dbReference>
<feature type="domain" description="DUF8040" evidence="6">
    <location>
        <begin position="65"/>
        <end position="149"/>
    </location>
</feature>
<feature type="compositionally biased region" description="Low complexity" evidence="3">
    <location>
        <begin position="575"/>
        <end position="584"/>
    </location>
</feature>
<evidence type="ECO:0000313" key="8">
    <source>
        <dbReference type="Proteomes" id="UP000826271"/>
    </source>
</evidence>
<proteinExistence type="predicted"/>
<feature type="domain" description="Myb/SANT-like" evidence="4">
    <location>
        <begin position="394"/>
        <end position="485"/>
    </location>
</feature>
<dbReference type="GO" id="GO:0046872">
    <property type="term" value="F:metal ion binding"/>
    <property type="evidence" value="ECO:0007669"/>
    <property type="project" value="UniProtKB-KW"/>
</dbReference>